<reference evidence="1 2" key="1">
    <citation type="submission" date="2019-07" db="EMBL/GenBank/DDBJ databases">
        <title>Whole genome shotgun sequence of Vibrio superstes NBRC 103154.</title>
        <authorList>
            <person name="Hosoyama A."/>
            <person name="Uohara A."/>
            <person name="Ohji S."/>
            <person name="Ichikawa N."/>
        </authorList>
    </citation>
    <scope>NUCLEOTIDE SEQUENCE [LARGE SCALE GENOMIC DNA]</scope>
    <source>
        <strain evidence="1 2">NBRC 103154</strain>
    </source>
</reference>
<dbReference type="Proteomes" id="UP000321113">
    <property type="component" value="Unassembled WGS sequence"/>
</dbReference>
<evidence type="ECO:0000313" key="1">
    <source>
        <dbReference type="EMBL" id="GEM80028.1"/>
    </source>
</evidence>
<gene>
    <name evidence="1" type="ORF">VSU01S_22730</name>
</gene>
<accession>A0A511QRQ7</accession>
<proteinExistence type="predicted"/>
<keyword evidence="2" id="KW-1185">Reference proteome</keyword>
<organism evidence="1 2">
    <name type="scientific">Vibrio superstes NBRC 103154</name>
    <dbReference type="NCBI Taxonomy" id="1219062"/>
    <lineage>
        <taxon>Bacteria</taxon>
        <taxon>Pseudomonadati</taxon>
        <taxon>Pseudomonadota</taxon>
        <taxon>Gammaproteobacteria</taxon>
        <taxon>Vibrionales</taxon>
        <taxon>Vibrionaceae</taxon>
        <taxon>Vibrio</taxon>
    </lineage>
</organism>
<name>A0A511QRQ7_9VIBR</name>
<sequence>MLLNLCATVDETSLNHITFSKLNAKRIKEHKINDIDLYGGFKNINNINKATKEVNKLR</sequence>
<comment type="caution">
    <text evidence="1">The sequence shown here is derived from an EMBL/GenBank/DDBJ whole genome shotgun (WGS) entry which is preliminary data.</text>
</comment>
<protein>
    <submittedName>
        <fullName evidence="1">Uncharacterized protein</fullName>
    </submittedName>
</protein>
<dbReference type="EMBL" id="BJXK01000008">
    <property type="protein sequence ID" value="GEM80028.1"/>
    <property type="molecule type" value="Genomic_DNA"/>
</dbReference>
<dbReference type="AlphaFoldDB" id="A0A511QRQ7"/>
<evidence type="ECO:0000313" key="2">
    <source>
        <dbReference type="Proteomes" id="UP000321113"/>
    </source>
</evidence>